<keyword evidence="2" id="KW-0328">Glycosyltransferase</keyword>
<dbReference type="Proteomes" id="UP000198666">
    <property type="component" value="Unassembled WGS sequence"/>
</dbReference>
<dbReference type="EMBL" id="FMZB01000002">
    <property type="protein sequence ID" value="SDC39244.1"/>
    <property type="molecule type" value="Genomic_DNA"/>
</dbReference>
<evidence type="ECO:0000313" key="5">
    <source>
        <dbReference type="EMBL" id="SDC39244.1"/>
    </source>
</evidence>
<keyword evidence="6" id="KW-1185">Reference proteome</keyword>
<keyword evidence="4" id="KW-0812">Transmembrane</keyword>
<organism evidence="5 6">
    <name type="scientific">Terribacillus halophilus</name>
    <dbReference type="NCBI Taxonomy" id="361279"/>
    <lineage>
        <taxon>Bacteria</taxon>
        <taxon>Bacillati</taxon>
        <taxon>Bacillota</taxon>
        <taxon>Bacilli</taxon>
        <taxon>Bacillales</taxon>
        <taxon>Bacillaceae</taxon>
        <taxon>Terribacillus</taxon>
    </lineage>
</organism>
<dbReference type="Pfam" id="PF13641">
    <property type="entry name" value="Glyco_tranf_2_3"/>
    <property type="match status" value="1"/>
</dbReference>
<reference evidence="6" key="1">
    <citation type="submission" date="2016-10" db="EMBL/GenBank/DDBJ databases">
        <authorList>
            <person name="Varghese N."/>
            <person name="Submissions S."/>
        </authorList>
    </citation>
    <scope>NUCLEOTIDE SEQUENCE [LARGE SCALE GENOMIC DNA]</scope>
    <source>
        <strain evidence="6">DSM 21620</strain>
    </source>
</reference>
<dbReference type="SUPFAM" id="SSF53448">
    <property type="entry name" value="Nucleotide-diphospho-sugar transferases"/>
    <property type="match status" value="1"/>
</dbReference>
<dbReference type="STRING" id="361279.SAMN05421663_102284"/>
<feature type="transmembrane region" description="Helical" evidence="4">
    <location>
        <begin position="13"/>
        <end position="34"/>
    </location>
</feature>
<evidence type="ECO:0000256" key="2">
    <source>
        <dbReference type="ARBA" id="ARBA00022676"/>
    </source>
</evidence>
<feature type="transmembrane region" description="Helical" evidence="4">
    <location>
        <begin position="385"/>
        <end position="406"/>
    </location>
</feature>
<dbReference type="PANTHER" id="PTHR43630:SF1">
    <property type="entry name" value="POLY-BETA-1,6-N-ACETYL-D-GLUCOSAMINE SYNTHASE"/>
    <property type="match status" value="1"/>
</dbReference>
<keyword evidence="4" id="KW-1133">Transmembrane helix</keyword>
<protein>
    <submittedName>
        <fullName evidence="5">Glycosyltransferase, catalytic subunit of cellulose synthase and poly-beta-1,6-N-acetylglucosamine synthase</fullName>
    </submittedName>
</protein>
<evidence type="ECO:0000256" key="4">
    <source>
        <dbReference type="SAM" id="Phobius"/>
    </source>
</evidence>
<proteinExistence type="inferred from homology"/>
<dbReference type="AlphaFoldDB" id="A0A1G6L7M9"/>
<dbReference type="CDD" id="cd06438">
    <property type="entry name" value="EpsO_like"/>
    <property type="match status" value="1"/>
</dbReference>
<sequence length="429" mass="49898">MMVRDVLDILSQFVLYIGILFSLIFVYKVVYILIAFRARREKHQEGKEVPLRKYAFLIPARNEELVIGQLIKSIKNQNYPKELFDIYVIADNCTDRTAQFAREAGAIVAERFNQKQVGKGYALNHLLNVIETDYASKRYDGYFVFDADNLLDENYIVEMNKTFDQGYKIITSYRNSKNYDQNWITSGYALWFLYEAEFLNRPRMYLDTSCVISGTGFLVHSDIIKENGGWVHHLLTEDIEFTVSQIIKGVKIGYCGHAVFYDEQPTTFSQSWKQRLRWAKGFYQVFMNYGKELFLGMIRGKGYRFSCFDMMMTILPIVIVSMLSLIGNALIFLLVPFEGKGLIQTYLIGGLTGILWVYCLLFGIGLVTTIMEWKKIRCPGWKKIVYLFTFPLFLFTYLPISIVALFKKIEWKPIPHTVVKSLDDLRSRS</sequence>
<name>A0A1G6L7M9_9BACI</name>
<dbReference type="PANTHER" id="PTHR43630">
    <property type="entry name" value="POLY-BETA-1,6-N-ACETYL-D-GLUCOSAMINE SYNTHASE"/>
    <property type="match status" value="1"/>
</dbReference>
<evidence type="ECO:0000256" key="1">
    <source>
        <dbReference type="ARBA" id="ARBA00006739"/>
    </source>
</evidence>
<dbReference type="Gene3D" id="3.90.550.10">
    <property type="entry name" value="Spore Coat Polysaccharide Biosynthesis Protein SpsA, Chain A"/>
    <property type="match status" value="1"/>
</dbReference>
<dbReference type="InterPro" id="IPR029044">
    <property type="entry name" value="Nucleotide-diphossugar_trans"/>
</dbReference>
<feature type="transmembrane region" description="Helical" evidence="4">
    <location>
        <begin position="314"/>
        <end position="335"/>
    </location>
</feature>
<dbReference type="GO" id="GO:0016757">
    <property type="term" value="F:glycosyltransferase activity"/>
    <property type="evidence" value="ECO:0007669"/>
    <property type="project" value="UniProtKB-KW"/>
</dbReference>
<comment type="similarity">
    <text evidence="1">Belongs to the glycosyltransferase 2 family.</text>
</comment>
<keyword evidence="3 5" id="KW-0808">Transferase</keyword>
<evidence type="ECO:0000313" key="6">
    <source>
        <dbReference type="Proteomes" id="UP000198666"/>
    </source>
</evidence>
<evidence type="ECO:0000256" key="3">
    <source>
        <dbReference type="ARBA" id="ARBA00022679"/>
    </source>
</evidence>
<feature type="transmembrane region" description="Helical" evidence="4">
    <location>
        <begin position="347"/>
        <end position="373"/>
    </location>
</feature>
<gene>
    <name evidence="5" type="ORF">SAMN05421663_102284</name>
</gene>
<keyword evidence="4" id="KW-0472">Membrane</keyword>
<accession>A0A1G6L7M9</accession>